<organism evidence="2 3">
    <name type="scientific">Coniochaeta hoffmannii</name>
    <dbReference type="NCBI Taxonomy" id="91930"/>
    <lineage>
        <taxon>Eukaryota</taxon>
        <taxon>Fungi</taxon>
        <taxon>Dikarya</taxon>
        <taxon>Ascomycota</taxon>
        <taxon>Pezizomycotina</taxon>
        <taxon>Sordariomycetes</taxon>
        <taxon>Sordariomycetidae</taxon>
        <taxon>Coniochaetales</taxon>
        <taxon>Coniochaetaceae</taxon>
        <taxon>Coniochaeta</taxon>
    </lineage>
</organism>
<dbReference type="AlphaFoldDB" id="A0AA38S739"/>
<comment type="caution">
    <text evidence="2">The sequence shown here is derived from an EMBL/GenBank/DDBJ whole genome shotgun (WGS) entry which is preliminary data.</text>
</comment>
<keyword evidence="3" id="KW-1185">Reference proteome</keyword>
<gene>
    <name evidence="2" type="ORF">NKR19_g1673</name>
</gene>
<protein>
    <recommendedName>
        <fullName evidence="4">C2H2-type domain-containing protein</fullName>
    </recommendedName>
</protein>
<accession>A0AA38S739</accession>
<dbReference type="Proteomes" id="UP001174691">
    <property type="component" value="Unassembled WGS sequence"/>
</dbReference>
<evidence type="ECO:0000256" key="1">
    <source>
        <dbReference type="SAM" id="MobiDB-lite"/>
    </source>
</evidence>
<dbReference type="EMBL" id="JANBVN010000015">
    <property type="protein sequence ID" value="KAJ9162093.1"/>
    <property type="molecule type" value="Genomic_DNA"/>
</dbReference>
<evidence type="ECO:0000313" key="2">
    <source>
        <dbReference type="EMBL" id="KAJ9162093.1"/>
    </source>
</evidence>
<feature type="compositionally biased region" description="Gly residues" evidence="1">
    <location>
        <begin position="65"/>
        <end position="86"/>
    </location>
</feature>
<reference evidence="2" key="1">
    <citation type="submission" date="2022-07" db="EMBL/GenBank/DDBJ databases">
        <title>Fungi with potential for degradation of polypropylene.</title>
        <authorList>
            <person name="Gostincar C."/>
        </authorList>
    </citation>
    <scope>NUCLEOTIDE SEQUENCE</scope>
    <source>
        <strain evidence="2">EXF-13287</strain>
    </source>
</reference>
<sequence length="251" mass="27894">MPSCNKQFNRAADLDRHMKFIHCKSTVAPMLCDYRRCARHRNPFHRADHFRDHLRDQHKEDLLKRGGGGSNGGGEGGSGNGNGGPDAGWWRERAPGAVYGGWWRCGKCFARVVVERDLWQCGSCGNYCEGDRQGVRRLPRGCEYIECTGGQCGHEECVGEGAGGEWLSPAKFRSHLREAHGEDVPVKEGKEGDKELASEEWWEGRKAEAVYSPVWRCTRCLGAVDSREDGFTCGSCGFGCEEARRGWHGGL</sequence>
<name>A0AA38S739_9PEZI</name>
<evidence type="ECO:0000313" key="3">
    <source>
        <dbReference type="Proteomes" id="UP001174691"/>
    </source>
</evidence>
<proteinExistence type="predicted"/>
<feature type="region of interest" description="Disordered" evidence="1">
    <location>
        <begin position="61"/>
        <end position="89"/>
    </location>
</feature>
<evidence type="ECO:0008006" key="4">
    <source>
        <dbReference type="Google" id="ProtNLM"/>
    </source>
</evidence>